<gene>
    <name evidence="2" type="ORF">IW261DRAFT_1626316</name>
</gene>
<protein>
    <submittedName>
        <fullName evidence="2">Uncharacterized protein</fullName>
    </submittedName>
</protein>
<evidence type="ECO:0000256" key="1">
    <source>
        <dbReference type="SAM" id="MobiDB-lite"/>
    </source>
</evidence>
<dbReference type="AlphaFoldDB" id="A0AA39UAE2"/>
<dbReference type="EMBL" id="JAUEPR010000012">
    <property type="protein sequence ID" value="KAK0479143.1"/>
    <property type="molecule type" value="Genomic_DNA"/>
</dbReference>
<keyword evidence="3" id="KW-1185">Reference proteome</keyword>
<proteinExistence type="predicted"/>
<evidence type="ECO:0000313" key="2">
    <source>
        <dbReference type="EMBL" id="KAK0479143.1"/>
    </source>
</evidence>
<feature type="compositionally biased region" description="Basic and acidic residues" evidence="1">
    <location>
        <begin position="67"/>
        <end position="76"/>
    </location>
</feature>
<sequence length="190" mass="21012">MDGSLVWLFLHVNLDGNAEELQDTLNTLWPEHLFNKLTNKETSTPESLTTGRNSPSPLEAPSTAKSELSDPLKESEVSDNIHQLLESLPNRRQSAGACSVLHVVASLNADTKLDHLDLDDDHPIAELNTHFVQSITKKFSTKNILEDVIANVTYIVGYTGAKWKSIDDGPTLKHQQSASLFNNNIQEVDV</sequence>
<comment type="caution">
    <text evidence="2">The sequence shown here is derived from an EMBL/GenBank/DDBJ whole genome shotgun (WGS) entry which is preliminary data.</text>
</comment>
<reference evidence="2" key="1">
    <citation type="submission" date="2023-06" db="EMBL/GenBank/DDBJ databases">
        <authorList>
            <consortium name="Lawrence Berkeley National Laboratory"/>
            <person name="Ahrendt S."/>
            <person name="Sahu N."/>
            <person name="Indic B."/>
            <person name="Wong-Bajracharya J."/>
            <person name="Merenyi Z."/>
            <person name="Ke H.-M."/>
            <person name="Monk M."/>
            <person name="Kocsube S."/>
            <person name="Drula E."/>
            <person name="Lipzen A."/>
            <person name="Balint B."/>
            <person name="Henrissat B."/>
            <person name="Andreopoulos B."/>
            <person name="Martin F.M."/>
            <person name="Harder C.B."/>
            <person name="Rigling D."/>
            <person name="Ford K.L."/>
            <person name="Foster G.D."/>
            <person name="Pangilinan J."/>
            <person name="Papanicolaou A."/>
            <person name="Barry K."/>
            <person name="LaButti K."/>
            <person name="Viragh M."/>
            <person name="Koriabine M."/>
            <person name="Yan M."/>
            <person name="Riley R."/>
            <person name="Champramary S."/>
            <person name="Plett K.L."/>
            <person name="Tsai I.J."/>
            <person name="Slot J."/>
            <person name="Sipos G."/>
            <person name="Plett J."/>
            <person name="Nagy L.G."/>
            <person name="Grigoriev I.V."/>
        </authorList>
    </citation>
    <scope>NUCLEOTIDE SEQUENCE</scope>
    <source>
        <strain evidence="2">ICMP 16352</strain>
    </source>
</reference>
<dbReference type="Proteomes" id="UP001175227">
    <property type="component" value="Unassembled WGS sequence"/>
</dbReference>
<feature type="compositionally biased region" description="Polar residues" evidence="1">
    <location>
        <begin position="39"/>
        <end position="56"/>
    </location>
</feature>
<organism evidence="2 3">
    <name type="scientific">Armillaria novae-zelandiae</name>
    <dbReference type="NCBI Taxonomy" id="153914"/>
    <lineage>
        <taxon>Eukaryota</taxon>
        <taxon>Fungi</taxon>
        <taxon>Dikarya</taxon>
        <taxon>Basidiomycota</taxon>
        <taxon>Agaricomycotina</taxon>
        <taxon>Agaricomycetes</taxon>
        <taxon>Agaricomycetidae</taxon>
        <taxon>Agaricales</taxon>
        <taxon>Marasmiineae</taxon>
        <taxon>Physalacriaceae</taxon>
        <taxon>Armillaria</taxon>
    </lineage>
</organism>
<name>A0AA39UAE2_9AGAR</name>
<evidence type="ECO:0000313" key="3">
    <source>
        <dbReference type="Proteomes" id="UP001175227"/>
    </source>
</evidence>
<accession>A0AA39UAE2</accession>
<feature type="region of interest" description="Disordered" evidence="1">
    <location>
        <begin position="39"/>
        <end position="76"/>
    </location>
</feature>